<organism evidence="1 2">
    <name type="scientific">Kibdelosporangium persicum</name>
    <dbReference type="NCBI Taxonomy" id="2698649"/>
    <lineage>
        <taxon>Bacteria</taxon>
        <taxon>Bacillati</taxon>
        <taxon>Actinomycetota</taxon>
        <taxon>Actinomycetes</taxon>
        <taxon>Pseudonocardiales</taxon>
        <taxon>Pseudonocardiaceae</taxon>
        <taxon>Kibdelosporangium</taxon>
    </lineage>
</organism>
<proteinExistence type="predicted"/>
<dbReference type="EMBL" id="JAAATY010000003">
    <property type="protein sequence ID" value="NRN64438.1"/>
    <property type="molecule type" value="Genomic_DNA"/>
</dbReference>
<sequence length="122" mass="13940">MIDKALRAAASLFGFNQGTGKWMFTDVRQLEAVISEWINARDAIDERNKRINRTRHLVKAPAPDVMSELQAQAFHESLVALETQSRAMYHYAEAYVRRLEKARIAYLFSDERAKTGFNGPHG</sequence>
<evidence type="ECO:0000313" key="1">
    <source>
        <dbReference type="EMBL" id="NRN64438.1"/>
    </source>
</evidence>
<evidence type="ECO:0008006" key="3">
    <source>
        <dbReference type="Google" id="ProtNLM"/>
    </source>
</evidence>
<accession>A0ABX2F0J3</accession>
<dbReference type="Proteomes" id="UP000763557">
    <property type="component" value="Unassembled WGS sequence"/>
</dbReference>
<protein>
    <recommendedName>
        <fullName evidence="3">PE domain-containing protein</fullName>
    </recommendedName>
</protein>
<comment type="caution">
    <text evidence="1">The sequence shown here is derived from an EMBL/GenBank/DDBJ whole genome shotgun (WGS) entry which is preliminary data.</text>
</comment>
<reference evidence="1 2" key="1">
    <citation type="submission" date="2020-01" db="EMBL/GenBank/DDBJ databases">
        <title>Kibdelosporangium persica a novel Actinomycetes from a hot desert in Iran.</title>
        <authorList>
            <person name="Safaei N."/>
            <person name="Zaburannyi N."/>
            <person name="Mueller R."/>
            <person name="Wink J."/>
        </authorList>
    </citation>
    <scope>NUCLEOTIDE SEQUENCE [LARGE SCALE GENOMIC DNA]</scope>
    <source>
        <strain evidence="1 2">4NS15</strain>
    </source>
</reference>
<keyword evidence="2" id="KW-1185">Reference proteome</keyword>
<gene>
    <name evidence="1" type="ORF">GC106_16440</name>
</gene>
<evidence type="ECO:0000313" key="2">
    <source>
        <dbReference type="Proteomes" id="UP000763557"/>
    </source>
</evidence>
<name>A0ABX2F0J3_9PSEU</name>